<dbReference type="OrthoDB" id="2961086at2759"/>
<dbReference type="Proteomes" id="UP000620124">
    <property type="component" value="Unassembled WGS sequence"/>
</dbReference>
<dbReference type="AlphaFoldDB" id="A0A8H6YXN7"/>
<sequence length="91" mass="9949">MLSLARWNSGVWNLVKTDSGQYIIEHTQFPGKPLTAIISAGSAELQGASPDARQLWNTTCTTCPSNGFATNCTFENPDTSPHPPDRCLHFQ</sequence>
<evidence type="ECO:0000313" key="1">
    <source>
        <dbReference type="EMBL" id="KAF7365735.1"/>
    </source>
</evidence>
<gene>
    <name evidence="1" type="ORF">MVEN_00447300</name>
</gene>
<proteinExistence type="predicted"/>
<protein>
    <submittedName>
        <fullName evidence="1">Uncharacterized protein</fullName>
    </submittedName>
</protein>
<comment type="caution">
    <text evidence="1">The sequence shown here is derived from an EMBL/GenBank/DDBJ whole genome shotgun (WGS) entry which is preliminary data.</text>
</comment>
<accession>A0A8H6YXN7</accession>
<name>A0A8H6YXN7_9AGAR</name>
<evidence type="ECO:0000313" key="2">
    <source>
        <dbReference type="Proteomes" id="UP000620124"/>
    </source>
</evidence>
<organism evidence="1 2">
    <name type="scientific">Mycena venus</name>
    <dbReference type="NCBI Taxonomy" id="2733690"/>
    <lineage>
        <taxon>Eukaryota</taxon>
        <taxon>Fungi</taxon>
        <taxon>Dikarya</taxon>
        <taxon>Basidiomycota</taxon>
        <taxon>Agaricomycotina</taxon>
        <taxon>Agaricomycetes</taxon>
        <taxon>Agaricomycetidae</taxon>
        <taxon>Agaricales</taxon>
        <taxon>Marasmiineae</taxon>
        <taxon>Mycenaceae</taxon>
        <taxon>Mycena</taxon>
    </lineage>
</organism>
<reference evidence="1" key="1">
    <citation type="submission" date="2020-05" db="EMBL/GenBank/DDBJ databases">
        <title>Mycena genomes resolve the evolution of fungal bioluminescence.</title>
        <authorList>
            <person name="Tsai I.J."/>
        </authorList>
    </citation>
    <scope>NUCLEOTIDE SEQUENCE</scope>
    <source>
        <strain evidence="1">CCC161011</strain>
    </source>
</reference>
<keyword evidence="2" id="KW-1185">Reference proteome</keyword>
<dbReference type="EMBL" id="JACAZI010000003">
    <property type="protein sequence ID" value="KAF7365735.1"/>
    <property type="molecule type" value="Genomic_DNA"/>
</dbReference>